<dbReference type="GO" id="GO:0009231">
    <property type="term" value="P:riboflavin biosynthetic process"/>
    <property type="evidence" value="ECO:0007669"/>
    <property type="project" value="InterPro"/>
</dbReference>
<dbReference type="RefSeq" id="WP_078668966.1">
    <property type="nucleotide sequence ID" value="NZ_FUWZ01000002.1"/>
</dbReference>
<proteinExistence type="predicted"/>
<reference evidence="3" key="1">
    <citation type="submission" date="2017-02" db="EMBL/GenBank/DDBJ databases">
        <authorList>
            <person name="Varghese N."/>
            <person name="Submissions S."/>
        </authorList>
    </citation>
    <scope>NUCLEOTIDE SEQUENCE [LARGE SCALE GENOMIC DNA]</scope>
    <source>
        <strain evidence="3">DSM 22224</strain>
    </source>
</reference>
<dbReference type="InterPro" id="IPR002734">
    <property type="entry name" value="RibDG_C"/>
</dbReference>
<dbReference type="PANTHER" id="PTHR38011:SF11">
    <property type="entry name" value="2,5-DIAMINO-6-RIBOSYLAMINO-4(3H)-PYRIMIDINONE 5'-PHOSPHATE REDUCTASE"/>
    <property type="match status" value="1"/>
</dbReference>
<name>A0A1T4QJW5_9BACT</name>
<dbReference type="Proteomes" id="UP000190367">
    <property type="component" value="Unassembled WGS sequence"/>
</dbReference>
<dbReference type="InterPro" id="IPR024072">
    <property type="entry name" value="DHFR-like_dom_sf"/>
</dbReference>
<sequence length="182" mass="20487">MRKLIVSTWMTLDGIFDAESMGQWFNPYDSQARQDLIREGILSADAILFGRKTYEMLAPYWSSLKNNEMGIADKLNSVQKYVVSATLKEASWENSTIIRENIEQEITRLKQQPGREIQIEGSGELVRSLTKAGLVDEYQLLVHPVVMGAGKRFFADGIQAGLQLTATRQLDKGVLLLCYQPA</sequence>
<evidence type="ECO:0000259" key="1">
    <source>
        <dbReference type="Pfam" id="PF01872"/>
    </source>
</evidence>
<dbReference type="AlphaFoldDB" id="A0A1T4QJW5"/>
<protein>
    <submittedName>
        <fullName evidence="2">Dihydrofolate reductase</fullName>
    </submittedName>
</protein>
<dbReference type="STRING" id="634771.SAMN04488128_102415"/>
<dbReference type="Gene3D" id="3.40.430.10">
    <property type="entry name" value="Dihydrofolate Reductase, subunit A"/>
    <property type="match status" value="1"/>
</dbReference>
<evidence type="ECO:0000313" key="2">
    <source>
        <dbReference type="EMBL" id="SKA04005.1"/>
    </source>
</evidence>
<dbReference type="GO" id="GO:0008703">
    <property type="term" value="F:5-amino-6-(5-phosphoribosylamino)uracil reductase activity"/>
    <property type="evidence" value="ECO:0007669"/>
    <property type="project" value="InterPro"/>
</dbReference>
<dbReference type="OrthoDB" id="195113at2"/>
<keyword evidence="3" id="KW-1185">Reference proteome</keyword>
<organism evidence="2 3">
    <name type="scientific">Chitinophaga eiseniae</name>
    <dbReference type="NCBI Taxonomy" id="634771"/>
    <lineage>
        <taxon>Bacteria</taxon>
        <taxon>Pseudomonadati</taxon>
        <taxon>Bacteroidota</taxon>
        <taxon>Chitinophagia</taxon>
        <taxon>Chitinophagales</taxon>
        <taxon>Chitinophagaceae</taxon>
        <taxon>Chitinophaga</taxon>
    </lineage>
</organism>
<dbReference type="PANTHER" id="PTHR38011">
    <property type="entry name" value="DIHYDROFOLATE REDUCTASE FAMILY PROTEIN (AFU_ORTHOLOGUE AFUA_8G06820)"/>
    <property type="match status" value="1"/>
</dbReference>
<feature type="domain" description="Bacterial bifunctional deaminase-reductase C-terminal" evidence="1">
    <location>
        <begin position="2"/>
        <end position="176"/>
    </location>
</feature>
<evidence type="ECO:0000313" key="3">
    <source>
        <dbReference type="Proteomes" id="UP000190367"/>
    </source>
</evidence>
<dbReference type="InterPro" id="IPR050765">
    <property type="entry name" value="Riboflavin_Biosynth_HTPR"/>
</dbReference>
<dbReference type="EMBL" id="FUWZ01000002">
    <property type="protein sequence ID" value="SKA04005.1"/>
    <property type="molecule type" value="Genomic_DNA"/>
</dbReference>
<accession>A0A1T4QJW5</accession>
<dbReference type="Pfam" id="PF01872">
    <property type="entry name" value="RibD_C"/>
    <property type="match status" value="1"/>
</dbReference>
<gene>
    <name evidence="2" type="ORF">SAMN04488128_102415</name>
</gene>
<dbReference type="SUPFAM" id="SSF53597">
    <property type="entry name" value="Dihydrofolate reductase-like"/>
    <property type="match status" value="1"/>
</dbReference>